<proteinExistence type="predicted"/>
<name>A0A3P6FQ92_BRAOL</name>
<sequence>MQINELCLTLIDPNIYYDPVRVDKLQTSYMEIGDDPGFIAVCYSDPRAEIKSDNGAPNDT</sequence>
<dbReference type="EMBL" id="LR031879">
    <property type="protein sequence ID" value="VDD54560.1"/>
    <property type="molecule type" value="Genomic_DNA"/>
</dbReference>
<accession>A0A3P6FQ92</accession>
<gene>
    <name evidence="1" type="ORF">BOLC8T47789H</name>
</gene>
<evidence type="ECO:0000313" key="1">
    <source>
        <dbReference type="EMBL" id="VDD54560.1"/>
    </source>
</evidence>
<dbReference type="AlphaFoldDB" id="A0A3P6FQ92"/>
<protein>
    <submittedName>
        <fullName evidence="1">Uncharacterized protein</fullName>
    </submittedName>
</protein>
<organism evidence="1">
    <name type="scientific">Brassica oleracea</name>
    <name type="common">Wild cabbage</name>
    <dbReference type="NCBI Taxonomy" id="3712"/>
    <lineage>
        <taxon>Eukaryota</taxon>
        <taxon>Viridiplantae</taxon>
        <taxon>Streptophyta</taxon>
        <taxon>Embryophyta</taxon>
        <taxon>Tracheophyta</taxon>
        <taxon>Spermatophyta</taxon>
        <taxon>Magnoliopsida</taxon>
        <taxon>eudicotyledons</taxon>
        <taxon>Gunneridae</taxon>
        <taxon>Pentapetalae</taxon>
        <taxon>rosids</taxon>
        <taxon>malvids</taxon>
        <taxon>Brassicales</taxon>
        <taxon>Brassicaceae</taxon>
        <taxon>Brassiceae</taxon>
        <taxon>Brassica</taxon>
    </lineage>
</organism>
<reference evidence="1" key="1">
    <citation type="submission" date="2018-11" db="EMBL/GenBank/DDBJ databases">
        <authorList>
            <consortium name="Genoscope - CEA"/>
            <person name="William W."/>
        </authorList>
    </citation>
    <scope>NUCLEOTIDE SEQUENCE</scope>
</reference>